<dbReference type="InterPro" id="IPR011009">
    <property type="entry name" value="Kinase-like_dom_sf"/>
</dbReference>
<comment type="caution">
    <text evidence="8">The sequence shown here is derived from an EMBL/GenBank/DDBJ whole genome shotgun (WGS) entry which is preliminary data.</text>
</comment>
<keyword evidence="3" id="KW-0547">Nucleotide-binding</keyword>
<keyword evidence="5" id="KW-0067">ATP-binding</keyword>
<dbReference type="SUPFAM" id="SSF56112">
    <property type="entry name" value="Protein kinase-like (PK-like)"/>
    <property type="match status" value="1"/>
</dbReference>
<evidence type="ECO:0000256" key="5">
    <source>
        <dbReference type="ARBA" id="ARBA00022840"/>
    </source>
</evidence>
<keyword evidence="9" id="KW-1185">Reference proteome</keyword>
<feature type="region of interest" description="Disordered" evidence="6">
    <location>
        <begin position="180"/>
        <end position="261"/>
    </location>
</feature>
<keyword evidence="2" id="KW-0808">Transferase</keyword>
<dbReference type="SMART" id="SM00220">
    <property type="entry name" value="S_TKc"/>
    <property type="match status" value="1"/>
</dbReference>
<evidence type="ECO:0000313" key="9">
    <source>
        <dbReference type="Proteomes" id="UP001189429"/>
    </source>
</evidence>
<keyword evidence="1" id="KW-0723">Serine/threonine-protein kinase</keyword>
<dbReference type="PANTHER" id="PTHR24353">
    <property type="entry name" value="CYCLIC NUCLEOTIDE-DEPENDENT PROTEIN KINASE"/>
    <property type="match status" value="1"/>
</dbReference>
<dbReference type="Proteomes" id="UP001189429">
    <property type="component" value="Unassembled WGS sequence"/>
</dbReference>
<evidence type="ECO:0000256" key="1">
    <source>
        <dbReference type="ARBA" id="ARBA00022527"/>
    </source>
</evidence>
<sequence length="458" mass="49315">MRLMMFTWTRVIPTLWQQVEKARAEAAVLAELGVLHHLLHQVPQALADRMIVYRDLKPENVMLDSQGYLKLVDFGIAKKLEEGKAQTFSVIGTPHYMAPEVLNGRGYGLEVDIWSLGVLLYELVCGYLPFADDKDDPTEVCQAVLKAPLKFPRRYKDQLGKDVLLRSFPLASSAPCIQLEDEDEDEDENGSDDSVQGAAAAAPEEPRSALRPTAMGQDSRGPHAAAMTGAAPAGPQRAAAQRRAASAGEGRAPRQRPEGSPACFAWCAGPARGRPRRAHAAGPSATAQRGRLRDAARTLLKVFRARRAAGRGAASEGTPRRGAAQRAPGDLIDGAPGVVPIVPLMLNERLPCGLLQWQVSELLDRDITPDDYEMLLQMDESLAKPTASAADVGSLPVERGPGRQAGREGITRQSLGRGRLMSPGISPGRTLIVSAGGRLTTAPRCRWSAGYCAARCRS</sequence>
<feature type="domain" description="Protein kinase" evidence="7">
    <location>
        <begin position="1"/>
        <end position="226"/>
    </location>
</feature>
<dbReference type="Pfam" id="PF00069">
    <property type="entry name" value="Pkinase"/>
    <property type="match status" value="1"/>
</dbReference>
<proteinExistence type="predicted"/>
<feature type="region of interest" description="Disordered" evidence="6">
    <location>
        <begin position="307"/>
        <end position="329"/>
    </location>
</feature>
<name>A0ABN9TKZ2_9DINO</name>
<dbReference type="PROSITE" id="PS00108">
    <property type="entry name" value="PROTEIN_KINASE_ST"/>
    <property type="match status" value="1"/>
</dbReference>
<evidence type="ECO:0000256" key="6">
    <source>
        <dbReference type="SAM" id="MobiDB-lite"/>
    </source>
</evidence>
<feature type="compositionally biased region" description="Acidic residues" evidence="6">
    <location>
        <begin position="180"/>
        <end position="191"/>
    </location>
</feature>
<dbReference type="InterPro" id="IPR008271">
    <property type="entry name" value="Ser/Thr_kinase_AS"/>
</dbReference>
<gene>
    <name evidence="8" type="ORF">PCOR1329_LOCUS40094</name>
</gene>
<evidence type="ECO:0000313" key="8">
    <source>
        <dbReference type="EMBL" id="CAK0846636.1"/>
    </source>
</evidence>
<accession>A0ABN9TKZ2</accession>
<dbReference type="PANTHER" id="PTHR24353:SF37">
    <property type="entry name" value="CAMP-DEPENDENT PROTEIN KINASE CATALYTIC SUBUNIT PRKX"/>
    <property type="match status" value="1"/>
</dbReference>
<evidence type="ECO:0000256" key="4">
    <source>
        <dbReference type="ARBA" id="ARBA00022777"/>
    </source>
</evidence>
<feature type="compositionally biased region" description="Low complexity" evidence="6">
    <location>
        <begin position="222"/>
        <end position="250"/>
    </location>
</feature>
<evidence type="ECO:0000259" key="7">
    <source>
        <dbReference type="PROSITE" id="PS50011"/>
    </source>
</evidence>
<evidence type="ECO:0000256" key="3">
    <source>
        <dbReference type="ARBA" id="ARBA00022741"/>
    </source>
</evidence>
<dbReference type="Gene3D" id="1.10.510.10">
    <property type="entry name" value="Transferase(Phosphotransferase) domain 1"/>
    <property type="match status" value="1"/>
</dbReference>
<keyword evidence="4" id="KW-0418">Kinase</keyword>
<dbReference type="InterPro" id="IPR000719">
    <property type="entry name" value="Prot_kinase_dom"/>
</dbReference>
<dbReference type="PROSITE" id="PS50011">
    <property type="entry name" value="PROTEIN_KINASE_DOM"/>
    <property type="match status" value="1"/>
</dbReference>
<reference evidence="8" key="1">
    <citation type="submission" date="2023-10" db="EMBL/GenBank/DDBJ databases">
        <authorList>
            <person name="Chen Y."/>
            <person name="Shah S."/>
            <person name="Dougan E. K."/>
            <person name="Thang M."/>
            <person name="Chan C."/>
        </authorList>
    </citation>
    <scope>NUCLEOTIDE SEQUENCE [LARGE SCALE GENOMIC DNA]</scope>
</reference>
<feature type="region of interest" description="Disordered" evidence="6">
    <location>
        <begin position="387"/>
        <end position="422"/>
    </location>
</feature>
<dbReference type="EMBL" id="CAUYUJ010014837">
    <property type="protein sequence ID" value="CAK0846636.1"/>
    <property type="molecule type" value="Genomic_DNA"/>
</dbReference>
<evidence type="ECO:0000256" key="2">
    <source>
        <dbReference type="ARBA" id="ARBA00022679"/>
    </source>
</evidence>
<protein>
    <recommendedName>
        <fullName evidence="7">Protein kinase domain-containing protein</fullName>
    </recommendedName>
</protein>
<organism evidence="8 9">
    <name type="scientific">Prorocentrum cordatum</name>
    <dbReference type="NCBI Taxonomy" id="2364126"/>
    <lineage>
        <taxon>Eukaryota</taxon>
        <taxon>Sar</taxon>
        <taxon>Alveolata</taxon>
        <taxon>Dinophyceae</taxon>
        <taxon>Prorocentrales</taxon>
        <taxon>Prorocentraceae</taxon>
        <taxon>Prorocentrum</taxon>
    </lineage>
</organism>